<feature type="domain" description="DUF2326" evidence="1">
    <location>
        <begin position="443"/>
        <end position="579"/>
    </location>
</feature>
<dbReference type="InterPro" id="IPR018760">
    <property type="entry name" value="DUF2326"/>
</dbReference>
<name>A0A365H414_9ACTN</name>
<dbReference type="SUPFAM" id="SSF52540">
    <property type="entry name" value="P-loop containing nucleoside triphosphate hydrolases"/>
    <property type="match status" value="1"/>
</dbReference>
<evidence type="ECO:0000313" key="4">
    <source>
        <dbReference type="Proteomes" id="UP000251891"/>
    </source>
</evidence>
<dbReference type="Pfam" id="PF20275">
    <property type="entry name" value="CTD10"/>
    <property type="match status" value="1"/>
</dbReference>
<evidence type="ECO:0000313" key="3">
    <source>
        <dbReference type="EMBL" id="RAY13789.1"/>
    </source>
</evidence>
<comment type="caution">
    <text evidence="3">The sequence shown here is derived from an EMBL/GenBank/DDBJ whole genome shotgun (WGS) entry which is preliminary data.</text>
</comment>
<feature type="domain" description="ABC-three component systems C-terminal" evidence="2">
    <location>
        <begin position="278"/>
        <end position="403"/>
    </location>
</feature>
<dbReference type="InterPro" id="IPR046919">
    <property type="entry name" value="ABC-3C_CTD10"/>
</dbReference>
<dbReference type="InterPro" id="IPR027417">
    <property type="entry name" value="P-loop_NTPase"/>
</dbReference>
<organism evidence="3 4">
    <name type="scientific">Actinomadura craniellae</name>
    <dbReference type="NCBI Taxonomy" id="2231787"/>
    <lineage>
        <taxon>Bacteria</taxon>
        <taxon>Bacillati</taxon>
        <taxon>Actinomycetota</taxon>
        <taxon>Actinomycetes</taxon>
        <taxon>Streptosporangiales</taxon>
        <taxon>Thermomonosporaceae</taxon>
        <taxon>Actinomadura</taxon>
    </lineage>
</organism>
<dbReference type="Proteomes" id="UP000251891">
    <property type="component" value="Unassembled WGS sequence"/>
</dbReference>
<dbReference type="AlphaFoldDB" id="A0A365H414"/>
<protein>
    <submittedName>
        <fullName evidence="3">DUF2326 domain-containing protein</fullName>
    </submittedName>
</protein>
<accession>A0A365H414</accession>
<dbReference type="Pfam" id="PF10088">
    <property type="entry name" value="DUF2326"/>
    <property type="match status" value="1"/>
</dbReference>
<dbReference type="OrthoDB" id="7314834at2"/>
<keyword evidence="4" id="KW-1185">Reference proteome</keyword>
<dbReference type="EMBL" id="QLYX01000008">
    <property type="protein sequence ID" value="RAY13789.1"/>
    <property type="molecule type" value="Genomic_DNA"/>
</dbReference>
<evidence type="ECO:0000259" key="2">
    <source>
        <dbReference type="Pfam" id="PF20275"/>
    </source>
</evidence>
<dbReference type="RefSeq" id="WP_111869327.1">
    <property type="nucleotide sequence ID" value="NZ_QLYX01000008.1"/>
</dbReference>
<gene>
    <name evidence="3" type="ORF">DPM19_19245</name>
</gene>
<dbReference type="Gene3D" id="3.40.50.300">
    <property type="entry name" value="P-loop containing nucleotide triphosphate hydrolases"/>
    <property type="match status" value="1"/>
</dbReference>
<proteinExistence type="predicted"/>
<sequence>MLRRLSADDQRFKTVEFREGLNLLVARSTAESSSTDSRNGSGKSSLVELLHFLLGARGSRNHLASRPSLRDITFTLRLDWPGQARAMEVSRSGKTAANVLLDPCPTSLAGLLPEGRCAVPVGDWQALTESALFGLSGEHPGVSGRALLSFLMRKVGDHGFNEAIRSFARQPEAQATPNLAYLLGLDSDLAARYQDLAARKATRDQLKKAIDDPVWGQVVGKSADLRGQIAIVESRITALNRQIAEFRVVPQYEELKSRADELTRRIQELSAEDIIDRRNLDHLEKAVAEAIDPEVHYLQDVYEGLGISIPDRTLRRFEDVREFHAAVVANRRTYLEQEIRDTRTRLENRKAERALLGEEQSRILKQLGAGGALAALTTLQKALGQEEAARGALQHRLEAAQAVEAGKREIASERLRLNQAIETDLQERRLQTDEAQVLFNDFAQRLYGTTRPSYLKIEPGPSSLRITPKIDSDVSQGINRMAIFCFDLTIAVIARRANRGPDFLVHDSHLFDGVDDRQLTRALEIAVETMAAENMQYIVTINEDDLAKARALGFGADPYIIEPRLTDAYAEGGLFGFRFDR</sequence>
<reference evidence="3 4" key="1">
    <citation type="submission" date="2018-06" db="EMBL/GenBank/DDBJ databases">
        <title>Actinomadura craniellae sp. nov. isolated from marine sponge Craniella sp.</title>
        <authorList>
            <person name="Li L."/>
            <person name="Xu Q.H."/>
            <person name="Lin H.W."/>
            <person name="Lu Y.H."/>
        </authorList>
    </citation>
    <scope>NUCLEOTIDE SEQUENCE [LARGE SCALE GENOMIC DNA]</scope>
    <source>
        <strain evidence="3 4">LHW63021</strain>
    </source>
</reference>
<evidence type="ECO:0000259" key="1">
    <source>
        <dbReference type="Pfam" id="PF10088"/>
    </source>
</evidence>